<reference evidence="2" key="1">
    <citation type="journal article" date="2014" name="Front. Microbiol.">
        <title>High frequency of phylogenetically diverse reductive dehalogenase-homologous genes in deep subseafloor sedimentary metagenomes.</title>
        <authorList>
            <person name="Kawai M."/>
            <person name="Futagami T."/>
            <person name="Toyoda A."/>
            <person name="Takaki Y."/>
            <person name="Nishi S."/>
            <person name="Hori S."/>
            <person name="Arai W."/>
            <person name="Tsubouchi T."/>
            <person name="Morono Y."/>
            <person name="Uchiyama I."/>
            <person name="Ito T."/>
            <person name="Fujiyama A."/>
            <person name="Inagaki F."/>
            <person name="Takami H."/>
        </authorList>
    </citation>
    <scope>NUCLEOTIDE SEQUENCE</scope>
    <source>
        <strain evidence="2">Expedition CK06-06</strain>
    </source>
</reference>
<keyword evidence="1" id="KW-0472">Membrane</keyword>
<keyword evidence="1" id="KW-0812">Transmembrane</keyword>
<comment type="caution">
    <text evidence="2">The sequence shown here is derived from an EMBL/GenBank/DDBJ whole genome shotgun (WGS) entry which is preliminary data.</text>
</comment>
<dbReference type="EMBL" id="BARS01018142">
    <property type="protein sequence ID" value="GAF91180.1"/>
    <property type="molecule type" value="Genomic_DNA"/>
</dbReference>
<feature type="transmembrane region" description="Helical" evidence="1">
    <location>
        <begin position="6"/>
        <end position="25"/>
    </location>
</feature>
<keyword evidence="1" id="KW-1133">Transmembrane helix</keyword>
<organism evidence="2">
    <name type="scientific">marine sediment metagenome</name>
    <dbReference type="NCBI Taxonomy" id="412755"/>
    <lineage>
        <taxon>unclassified sequences</taxon>
        <taxon>metagenomes</taxon>
        <taxon>ecological metagenomes</taxon>
    </lineage>
</organism>
<sequence length="35" mass="3892">LPPVISGFNIVLLCLTIVIITVSSLKIKKYKVKHL</sequence>
<gene>
    <name evidence="2" type="ORF">S01H1_29566</name>
</gene>
<protein>
    <submittedName>
        <fullName evidence="2">Uncharacterized protein</fullName>
    </submittedName>
</protein>
<name>X0URR8_9ZZZZ</name>
<proteinExistence type="predicted"/>
<evidence type="ECO:0000256" key="1">
    <source>
        <dbReference type="SAM" id="Phobius"/>
    </source>
</evidence>
<dbReference type="AlphaFoldDB" id="X0URR8"/>
<accession>X0URR8</accession>
<feature type="non-terminal residue" evidence="2">
    <location>
        <position position="1"/>
    </location>
</feature>
<evidence type="ECO:0000313" key="2">
    <source>
        <dbReference type="EMBL" id="GAF91180.1"/>
    </source>
</evidence>